<dbReference type="OrthoDB" id="415411at2759"/>
<accession>A0A158QVH3</accession>
<dbReference type="AlphaFoldDB" id="A0A158QVH3"/>
<evidence type="ECO:0000313" key="3">
    <source>
        <dbReference type="Proteomes" id="UP000267029"/>
    </source>
</evidence>
<organism evidence="2 3">
    <name type="scientific">Mesocestoides corti</name>
    <name type="common">Flatworm</name>
    <dbReference type="NCBI Taxonomy" id="53468"/>
    <lineage>
        <taxon>Eukaryota</taxon>
        <taxon>Metazoa</taxon>
        <taxon>Spiralia</taxon>
        <taxon>Lophotrochozoa</taxon>
        <taxon>Platyhelminthes</taxon>
        <taxon>Cestoda</taxon>
        <taxon>Eucestoda</taxon>
        <taxon>Cyclophyllidea</taxon>
        <taxon>Mesocestoididae</taxon>
        <taxon>Mesocestoides</taxon>
    </lineage>
</organism>
<evidence type="ECO:0008006" key="4">
    <source>
        <dbReference type="Google" id="ProtNLM"/>
    </source>
</evidence>
<dbReference type="SUPFAM" id="SSF53649">
    <property type="entry name" value="Alkaline phosphatase-like"/>
    <property type="match status" value="2"/>
</dbReference>
<feature type="chain" id="PRO_5030022164" description="Extracellular Endonuclease subunit A domain-containing protein" evidence="1">
    <location>
        <begin position="24"/>
        <end position="822"/>
    </location>
</feature>
<dbReference type="STRING" id="53468.A0A158QVH3"/>
<keyword evidence="3" id="KW-1185">Reference proteome</keyword>
<evidence type="ECO:0000256" key="1">
    <source>
        <dbReference type="SAM" id="SignalP"/>
    </source>
</evidence>
<dbReference type="EMBL" id="UXSR01005429">
    <property type="protein sequence ID" value="VDD81942.1"/>
    <property type="molecule type" value="Genomic_DNA"/>
</dbReference>
<keyword evidence="1" id="KW-0732">Signal</keyword>
<reference evidence="2 3" key="1">
    <citation type="submission" date="2018-10" db="EMBL/GenBank/DDBJ databases">
        <authorList>
            <consortium name="Pathogen Informatics"/>
        </authorList>
    </citation>
    <scope>NUCLEOTIDE SEQUENCE [LARGE SCALE GENOMIC DNA]</scope>
</reference>
<dbReference type="Gene3D" id="3.40.720.10">
    <property type="entry name" value="Alkaline Phosphatase, subunit A"/>
    <property type="match status" value="2"/>
</dbReference>
<dbReference type="InterPro" id="IPR002591">
    <property type="entry name" value="Phosphodiest/P_Trfase"/>
</dbReference>
<protein>
    <recommendedName>
        <fullName evidence="4">Extracellular Endonuclease subunit A domain-containing protein</fullName>
    </recommendedName>
</protein>
<dbReference type="Pfam" id="PF01663">
    <property type="entry name" value="Phosphodiest"/>
    <property type="match status" value="2"/>
</dbReference>
<sequence>MSSAIFGYLLALLLISHITPSTCTNKVIFISFDGFRHDYLEMAAKAGRNISAFDQIRQQGFQAEVQNVMLTLTFPSHYAMATGRNVENHGLVGNKFYDEVLNLTYKYTEPKRNLEGEWFEYGGAEPLWQTNERHGHRTCVFQWVGSEARVHGKMAFATSGVYKDGYSLKWRVDRVLDFLSQPEFNFCMLYYNEPDKSGHRYGPNSKEVLDAIELVNDGMAYLLQRIEQIPSLKGKVNFVVSADHGMTEVDPINRVIDAYSKIKTFSYKGDTSPASIGLWPQKNTTLKELYDAIYGLPNLSVYYKNEIPDRYNFKNNRRIAPVFGIADNGYLVKTSTNVYKDLYGMHGYDNAEPDMHPFLVAFGPDIKKMDGIQKFYQIDLYPYICAMLGLDKPNKIDGRISRTLPFLVNRPSDEFISQFQLYEMGILVPHDYLEVAAGKGRNISAFDQIRKQGFQAEVQNVMLTLTFPSHYAMATGRNVENHGLVGNTFYDEKLKKTYQYTDTRRNIESEWFEYGGSEPLWQTNERHGHRSCVFQWVGSEARVHGKMAFATSGVYNGEYSLRWRIDRVIDFLSRPEFNFCMLYYNEPDSSGHRYGPNSDEVLNAIELVNDGIAYLLQRIEQTPSLRGMVNVVISSDHGMTQVDPVNKVIDVYSKIKDLSYIADTSPGSIGLWPNGSSTIEQLHDAIMNTLHLSVYYKDEIPERYHFKNNRRIAPVFGIADNGYMIKYSSKDYSDLYGMHGYDNAEPDMHPFLVAFGPDIKKMDGIQKFYQIDLYPYICAMLGLDKPNRIDGRISRTLPFLVNRPSDEFISQFQLYEMGILVP</sequence>
<proteinExistence type="predicted"/>
<dbReference type="GO" id="GO:0016787">
    <property type="term" value="F:hydrolase activity"/>
    <property type="evidence" value="ECO:0007669"/>
    <property type="project" value="UniProtKB-ARBA"/>
</dbReference>
<dbReference type="Gene3D" id="3.30.1360.180">
    <property type="match status" value="2"/>
</dbReference>
<dbReference type="PANTHER" id="PTHR10151">
    <property type="entry name" value="ECTONUCLEOTIDE PYROPHOSPHATASE/PHOSPHODIESTERASE"/>
    <property type="match status" value="1"/>
</dbReference>
<dbReference type="Proteomes" id="UP000267029">
    <property type="component" value="Unassembled WGS sequence"/>
</dbReference>
<name>A0A158QVH3_MESCO</name>
<dbReference type="PANTHER" id="PTHR10151:SF120">
    <property type="entry name" value="BIS(5'-ADENOSYL)-TRIPHOSPHATASE"/>
    <property type="match status" value="1"/>
</dbReference>
<gene>
    <name evidence="2" type="ORF">MCOS_LOCUS7945</name>
</gene>
<dbReference type="InterPro" id="IPR017850">
    <property type="entry name" value="Alkaline_phosphatase_core_sf"/>
</dbReference>
<evidence type="ECO:0000313" key="2">
    <source>
        <dbReference type="EMBL" id="VDD81942.1"/>
    </source>
</evidence>
<dbReference type="CDD" id="cd16018">
    <property type="entry name" value="Enpp"/>
    <property type="match status" value="2"/>
</dbReference>
<feature type="signal peptide" evidence="1">
    <location>
        <begin position="1"/>
        <end position="23"/>
    </location>
</feature>